<dbReference type="Pfam" id="PF06983">
    <property type="entry name" value="3-dmu-9_3-mt"/>
    <property type="match status" value="1"/>
</dbReference>
<dbReference type="Proteomes" id="UP000183339">
    <property type="component" value="Unassembled WGS sequence"/>
</dbReference>
<evidence type="ECO:0000313" key="3">
    <source>
        <dbReference type="Proteomes" id="UP000183339"/>
    </source>
</evidence>
<dbReference type="PANTHER" id="PTHR33990">
    <property type="entry name" value="PROTEIN YJDN-RELATED"/>
    <property type="match status" value="1"/>
</dbReference>
<dbReference type="CDD" id="cd06588">
    <property type="entry name" value="PhnB_like"/>
    <property type="match status" value="1"/>
</dbReference>
<sequence>MESVTVPILNLNNSREVSMQSIRRITPCLWFDNQAEEAAEFYAGIFKNSRIGKMSRYGEAGHEVHEQAAGTVMTVAFELDGQGFVALNGGPTFKFNEAISFQVNCETQEEVDYYWEKLSEDGDEKAQQCGWLKDKYGVSWQIVPTVLSGMISDPDSEKSGRATDAMLKTKKIDIDKLKRAFNGTL</sequence>
<dbReference type="EMBL" id="FOHI01000001">
    <property type="protein sequence ID" value="SES68173.1"/>
    <property type="molecule type" value="Genomic_DNA"/>
</dbReference>
<protein>
    <submittedName>
        <fullName evidence="2">Glyoxalase superfamily enzyme, possibly 3-demethylubiquinone-9 3-methyltransferase</fullName>
    </submittedName>
</protein>
<dbReference type="PANTHER" id="PTHR33990:SF2">
    <property type="entry name" value="PHNB-LIKE DOMAIN-CONTAINING PROTEIN"/>
    <property type="match status" value="1"/>
</dbReference>
<dbReference type="PIRSF" id="PIRSF021700">
    <property type="entry name" value="3_dmu_93_MTrfase"/>
    <property type="match status" value="1"/>
</dbReference>
<evidence type="ECO:0000313" key="2">
    <source>
        <dbReference type="EMBL" id="SES68173.1"/>
    </source>
</evidence>
<name>A0A1H9YI38_9PROT</name>
<feature type="domain" description="PhnB-like" evidence="1">
    <location>
        <begin position="24"/>
        <end position="143"/>
    </location>
</feature>
<dbReference type="InterPro" id="IPR029068">
    <property type="entry name" value="Glyas_Bleomycin-R_OHBP_Dase"/>
</dbReference>
<organism evidence="2 3">
    <name type="scientific">Nitrosospira multiformis</name>
    <dbReference type="NCBI Taxonomy" id="1231"/>
    <lineage>
        <taxon>Bacteria</taxon>
        <taxon>Pseudomonadati</taxon>
        <taxon>Pseudomonadota</taxon>
        <taxon>Betaproteobacteria</taxon>
        <taxon>Nitrosomonadales</taxon>
        <taxon>Nitrosomonadaceae</taxon>
        <taxon>Nitrosospira</taxon>
    </lineage>
</organism>
<dbReference type="SUPFAM" id="SSF54593">
    <property type="entry name" value="Glyoxalase/Bleomycin resistance protein/Dihydroxybiphenyl dioxygenase"/>
    <property type="match status" value="1"/>
</dbReference>
<dbReference type="Gene3D" id="3.10.180.10">
    <property type="entry name" value="2,3-Dihydroxybiphenyl 1,2-Dioxygenase, domain 1"/>
    <property type="match status" value="1"/>
</dbReference>
<keyword evidence="2" id="KW-0808">Transferase</keyword>
<dbReference type="GO" id="GO:0008168">
    <property type="term" value="F:methyltransferase activity"/>
    <property type="evidence" value="ECO:0007669"/>
    <property type="project" value="UniProtKB-KW"/>
</dbReference>
<dbReference type="InterPro" id="IPR009725">
    <property type="entry name" value="3_dmu_93_MTrfase"/>
</dbReference>
<accession>A0A1H9YI38</accession>
<dbReference type="InterPro" id="IPR028973">
    <property type="entry name" value="PhnB-like"/>
</dbReference>
<dbReference type="AlphaFoldDB" id="A0A1H9YI38"/>
<gene>
    <name evidence="2" type="ORF">SAMN05216412_101219</name>
</gene>
<reference evidence="2 3" key="1">
    <citation type="submission" date="2016-10" db="EMBL/GenBank/DDBJ databases">
        <authorList>
            <person name="de Groot N.N."/>
        </authorList>
    </citation>
    <scope>NUCLEOTIDE SEQUENCE [LARGE SCALE GENOMIC DNA]</scope>
    <source>
        <strain evidence="2 3">Nl7</strain>
    </source>
</reference>
<evidence type="ECO:0000259" key="1">
    <source>
        <dbReference type="Pfam" id="PF06983"/>
    </source>
</evidence>
<proteinExistence type="predicted"/>
<keyword evidence="2" id="KW-0830">Ubiquinone</keyword>
<dbReference type="GO" id="GO:0032259">
    <property type="term" value="P:methylation"/>
    <property type="evidence" value="ECO:0007669"/>
    <property type="project" value="UniProtKB-KW"/>
</dbReference>
<keyword evidence="2" id="KW-0489">Methyltransferase</keyword>